<dbReference type="AlphaFoldDB" id="K1Q8M1"/>
<evidence type="ECO:0000256" key="3">
    <source>
        <dbReference type="ARBA" id="ARBA00022989"/>
    </source>
</evidence>
<dbReference type="InterPro" id="IPR008952">
    <property type="entry name" value="Tetraspanin_EC2_sf"/>
</dbReference>
<evidence type="ECO:0000256" key="4">
    <source>
        <dbReference type="ARBA" id="ARBA00023136"/>
    </source>
</evidence>
<evidence type="ECO:0000256" key="1">
    <source>
        <dbReference type="ARBA" id="ARBA00004141"/>
    </source>
</evidence>
<accession>K1Q8M1</accession>
<dbReference type="EMBL" id="JH818600">
    <property type="protein sequence ID" value="EKC30323.1"/>
    <property type="molecule type" value="Genomic_DNA"/>
</dbReference>
<dbReference type="Gene3D" id="1.10.1450.10">
    <property type="entry name" value="Tetraspanin"/>
    <property type="match status" value="1"/>
</dbReference>
<dbReference type="InterPro" id="IPR018499">
    <property type="entry name" value="Tetraspanin/Peripherin"/>
</dbReference>
<dbReference type="HOGENOM" id="CLU_1512053_0_0_1"/>
<name>K1Q8M1_MAGGI</name>
<keyword evidence="2" id="KW-0812">Transmembrane</keyword>
<keyword evidence="3" id="KW-1133">Transmembrane helix</keyword>
<organism evidence="5">
    <name type="scientific">Magallana gigas</name>
    <name type="common">Pacific oyster</name>
    <name type="synonym">Crassostrea gigas</name>
    <dbReference type="NCBI Taxonomy" id="29159"/>
    <lineage>
        <taxon>Eukaryota</taxon>
        <taxon>Metazoa</taxon>
        <taxon>Spiralia</taxon>
        <taxon>Lophotrochozoa</taxon>
        <taxon>Mollusca</taxon>
        <taxon>Bivalvia</taxon>
        <taxon>Autobranchia</taxon>
        <taxon>Pteriomorphia</taxon>
        <taxon>Ostreida</taxon>
        <taxon>Ostreoidea</taxon>
        <taxon>Ostreidae</taxon>
        <taxon>Magallana</taxon>
    </lineage>
</organism>
<dbReference type="InParanoid" id="K1Q8M1"/>
<dbReference type="Pfam" id="PF00335">
    <property type="entry name" value="Tetraspanin"/>
    <property type="match status" value="1"/>
</dbReference>
<proteinExistence type="predicted"/>
<reference evidence="5" key="1">
    <citation type="journal article" date="2012" name="Nature">
        <title>The oyster genome reveals stress adaptation and complexity of shell formation.</title>
        <authorList>
            <person name="Zhang G."/>
            <person name="Fang X."/>
            <person name="Guo X."/>
            <person name="Li L."/>
            <person name="Luo R."/>
            <person name="Xu F."/>
            <person name="Yang P."/>
            <person name="Zhang L."/>
            <person name="Wang X."/>
            <person name="Qi H."/>
            <person name="Xiong Z."/>
            <person name="Que H."/>
            <person name="Xie Y."/>
            <person name="Holland P.W."/>
            <person name="Paps J."/>
            <person name="Zhu Y."/>
            <person name="Wu F."/>
            <person name="Chen Y."/>
            <person name="Wang J."/>
            <person name="Peng C."/>
            <person name="Meng J."/>
            <person name="Yang L."/>
            <person name="Liu J."/>
            <person name="Wen B."/>
            <person name="Zhang N."/>
            <person name="Huang Z."/>
            <person name="Zhu Q."/>
            <person name="Feng Y."/>
            <person name="Mount A."/>
            <person name="Hedgecock D."/>
            <person name="Xu Z."/>
            <person name="Liu Y."/>
            <person name="Domazet-Loso T."/>
            <person name="Du Y."/>
            <person name="Sun X."/>
            <person name="Zhang S."/>
            <person name="Liu B."/>
            <person name="Cheng P."/>
            <person name="Jiang X."/>
            <person name="Li J."/>
            <person name="Fan D."/>
            <person name="Wang W."/>
            <person name="Fu W."/>
            <person name="Wang T."/>
            <person name="Wang B."/>
            <person name="Zhang J."/>
            <person name="Peng Z."/>
            <person name="Li Y."/>
            <person name="Li N."/>
            <person name="Wang J."/>
            <person name="Chen M."/>
            <person name="He Y."/>
            <person name="Tan F."/>
            <person name="Song X."/>
            <person name="Zheng Q."/>
            <person name="Huang R."/>
            <person name="Yang H."/>
            <person name="Du X."/>
            <person name="Chen L."/>
            <person name="Yang M."/>
            <person name="Gaffney P.M."/>
            <person name="Wang S."/>
            <person name="Luo L."/>
            <person name="She Z."/>
            <person name="Ming Y."/>
            <person name="Huang W."/>
            <person name="Zhang S."/>
            <person name="Huang B."/>
            <person name="Zhang Y."/>
            <person name="Qu T."/>
            <person name="Ni P."/>
            <person name="Miao G."/>
            <person name="Wang J."/>
            <person name="Wang Q."/>
            <person name="Steinberg C.E."/>
            <person name="Wang H."/>
            <person name="Li N."/>
            <person name="Qian L."/>
            <person name="Zhang G."/>
            <person name="Li Y."/>
            <person name="Yang H."/>
            <person name="Liu X."/>
            <person name="Wang J."/>
            <person name="Yin Y."/>
            <person name="Wang J."/>
        </authorList>
    </citation>
    <scope>NUCLEOTIDE SEQUENCE [LARGE SCALE GENOMIC DNA]</scope>
    <source>
        <strain evidence="5">05x7-T-G4-1.051#20</strain>
    </source>
</reference>
<dbReference type="GO" id="GO:0016020">
    <property type="term" value="C:membrane"/>
    <property type="evidence" value="ECO:0007669"/>
    <property type="project" value="UniProtKB-SubCell"/>
</dbReference>
<keyword evidence="4" id="KW-0472">Membrane</keyword>
<evidence type="ECO:0000256" key="2">
    <source>
        <dbReference type="ARBA" id="ARBA00022692"/>
    </source>
</evidence>
<dbReference type="SUPFAM" id="SSF48652">
    <property type="entry name" value="Tetraspanin"/>
    <property type="match status" value="1"/>
</dbReference>
<gene>
    <name evidence="5" type="ORF">CGI_10024557</name>
</gene>
<dbReference type="CDD" id="cd03156">
    <property type="entry name" value="uroplakin_I_like_LEL"/>
    <property type="match status" value="1"/>
</dbReference>
<evidence type="ECO:0000313" key="5">
    <source>
        <dbReference type="EMBL" id="EKC30323.1"/>
    </source>
</evidence>
<protein>
    <submittedName>
        <fullName evidence="5">Tetraspanin-18</fullName>
    </submittedName>
</protein>
<comment type="subcellular location">
    <subcellularLocation>
        <location evidence="1">Membrane</location>
        <topology evidence="1">Multi-pass membrane protein</topology>
    </subcellularLocation>
</comment>
<sequence>MKKSIAEFYKGDLSQEPVSLAWNSLLIEFDCCGVDNYMDFMNATHWSKTYNGQTLKTPLSCCKGIEGEFPDIKYPADTTCATNPIDANSNWENGCFYAIKDFINKYSNLFIGIGGGVVINQIYCIIFAIIIYRNVKEGEKIVMWTISPTRHLGYKGMVINDEDGLGGDNNNIKSGSKI</sequence>